<dbReference type="Proteomes" id="UP000008037">
    <property type="component" value="Chromosome"/>
</dbReference>
<protein>
    <recommendedName>
        <fullName evidence="3">Nucleotidyl transferase</fullName>
    </recommendedName>
</protein>
<keyword evidence="2" id="KW-1185">Reference proteome</keyword>
<sequence>MDLLLTESGIAYSVHSYHANPGAIIAYVQFRGPLNHPNRIKLDISLSEKMALKPESRMIKSDFADLPDFKILAYSLKEIMSEKIRSIMQRGYSRDYYDVWRLLKENEFDKQEIKDLLVKKCKLKGIPYEPGLLFDKTRLEEARAHWSRGLSHLVKELPDFDEVISELKAGLLFLQK</sequence>
<dbReference type="Pfam" id="PF08843">
    <property type="entry name" value="AbiEii"/>
    <property type="match status" value="1"/>
</dbReference>
<dbReference type="KEGG" id="nga:Ngar_c06630"/>
<dbReference type="HOGENOM" id="CLU_1521915_0_0_2"/>
<evidence type="ECO:0008006" key="3">
    <source>
        <dbReference type="Google" id="ProtNLM"/>
    </source>
</evidence>
<dbReference type="BioCyc" id="CNIT1237085:G1324-661-MONOMER"/>
<gene>
    <name evidence="1" type="ordered locus">Ngar_c06630</name>
</gene>
<dbReference type="STRING" id="1237085.Ngar_c06630"/>
<name>K0I8J6_NITGG</name>
<dbReference type="InParanoid" id="K0I8J6"/>
<accession>K0I8J6</accession>
<organism evidence="1 2">
    <name type="scientific">Nitrososphaera gargensis (strain Ga9.2)</name>
    <dbReference type="NCBI Taxonomy" id="1237085"/>
    <lineage>
        <taxon>Archaea</taxon>
        <taxon>Nitrososphaerota</taxon>
        <taxon>Nitrososphaeria</taxon>
        <taxon>Nitrososphaerales</taxon>
        <taxon>Nitrososphaeraceae</taxon>
        <taxon>Nitrososphaera</taxon>
    </lineage>
</organism>
<dbReference type="InterPro" id="IPR014942">
    <property type="entry name" value="AbiEii"/>
</dbReference>
<proteinExistence type="predicted"/>
<evidence type="ECO:0000313" key="2">
    <source>
        <dbReference type="Proteomes" id="UP000008037"/>
    </source>
</evidence>
<dbReference type="EMBL" id="CP002408">
    <property type="protein sequence ID" value="AFU57606.1"/>
    <property type="molecule type" value="Genomic_DNA"/>
</dbReference>
<dbReference type="AlphaFoldDB" id="K0I8J6"/>
<reference evidence="1 2" key="1">
    <citation type="journal article" date="2012" name="Environ. Microbiol.">
        <title>The genome of the ammonia-oxidizing Candidatus Nitrososphaera gargensis: insights into metabolic versatility and environmental adaptations.</title>
        <authorList>
            <person name="Spang A."/>
            <person name="Poehlein A."/>
            <person name="Offre P."/>
            <person name="Zumbragel S."/>
            <person name="Haider S."/>
            <person name="Rychlik N."/>
            <person name="Nowka B."/>
            <person name="Schmeisser C."/>
            <person name="Lebedeva E.V."/>
            <person name="Rattei T."/>
            <person name="Bohm C."/>
            <person name="Schmid M."/>
            <person name="Galushko A."/>
            <person name="Hatzenpichler R."/>
            <person name="Weinmaier T."/>
            <person name="Daniel R."/>
            <person name="Schleper C."/>
            <person name="Spieck E."/>
            <person name="Streit W."/>
            <person name="Wagner M."/>
        </authorList>
    </citation>
    <scope>NUCLEOTIDE SEQUENCE [LARGE SCALE GENOMIC DNA]</scope>
    <source>
        <strain evidence="2">Ga9.2</strain>
    </source>
</reference>
<evidence type="ECO:0000313" key="1">
    <source>
        <dbReference type="EMBL" id="AFU57606.1"/>
    </source>
</evidence>